<dbReference type="InterPro" id="IPR053790">
    <property type="entry name" value="P5CR-like_CS"/>
</dbReference>
<dbReference type="Gene3D" id="3.40.50.720">
    <property type="entry name" value="NAD(P)-binding Rossmann-like Domain"/>
    <property type="match status" value="1"/>
</dbReference>
<keyword evidence="10" id="KW-1185">Reference proteome</keyword>
<proteinExistence type="inferred from homology"/>
<keyword evidence="4 6" id="KW-0028">Amino-acid biosynthesis</keyword>
<dbReference type="Pfam" id="PF14748">
    <property type="entry name" value="P5CR_dimer"/>
    <property type="match status" value="1"/>
</dbReference>
<comment type="pathway">
    <text evidence="4 6">Amino-acid biosynthesis; L-proline biosynthesis; L-proline from L-glutamate 5-semialdehyde: step 1/1.</text>
</comment>
<dbReference type="Pfam" id="PF03807">
    <property type="entry name" value="F420_oxidored"/>
    <property type="match status" value="1"/>
</dbReference>
<dbReference type="NCBIfam" id="TIGR00112">
    <property type="entry name" value="proC"/>
    <property type="match status" value="1"/>
</dbReference>
<dbReference type="InterPro" id="IPR029036">
    <property type="entry name" value="P5CR_dimer"/>
</dbReference>
<keyword evidence="4" id="KW-0963">Cytoplasm</keyword>
<dbReference type="SUPFAM" id="SSF48179">
    <property type="entry name" value="6-phosphogluconate dehydrogenase C-terminal domain-like"/>
    <property type="match status" value="1"/>
</dbReference>
<comment type="similarity">
    <text evidence="1 4 6">Belongs to the pyrroline-5-carboxylate reductase family.</text>
</comment>
<dbReference type="InterPro" id="IPR008927">
    <property type="entry name" value="6-PGluconate_DH-like_C_sf"/>
</dbReference>
<keyword evidence="4 6" id="KW-0641">Proline biosynthesis</keyword>
<dbReference type="InterPro" id="IPR036291">
    <property type="entry name" value="NAD(P)-bd_dom_sf"/>
</dbReference>
<dbReference type="RefSeq" id="WP_188705691.1">
    <property type="nucleotide sequence ID" value="NZ_BMLX01000005.1"/>
</dbReference>
<dbReference type="PIRSF" id="PIRSF000193">
    <property type="entry name" value="Pyrrol-5-carb_rd"/>
    <property type="match status" value="1"/>
</dbReference>
<evidence type="ECO:0000256" key="6">
    <source>
        <dbReference type="RuleBase" id="RU003903"/>
    </source>
</evidence>
<evidence type="ECO:0000256" key="2">
    <source>
        <dbReference type="ARBA" id="ARBA00022857"/>
    </source>
</evidence>
<comment type="subcellular location">
    <subcellularLocation>
        <location evidence="4">Cytoplasm</location>
    </subcellularLocation>
</comment>
<comment type="catalytic activity">
    <reaction evidence="4 6">
        <text>L-proline + NADP(+) = (S)-1-pyrroline-5-carboxylate + NADPH + 2 H(+)</text>
        <dbReference type="Rhea" id="RHEA:14109"/>
        <dbReference type="ChEBI" id="CHEBI:15378"/>
        <dbReference type="ChEBI" id="CHEBI:17388"/>
        <dbReference type="ChEBI" id="CHEBI:57783"/>
        <dbReference type="ChEBI" id="CHEBI:58349"/>
        <dbReference type="ChEBI" id="CHEBI:60039"/>
        <dbReference type="EC" id="1.5.1.2"/>
    </reaction>
</comment>
<dbReference type="SUPFAM" id="SSF51735">
    <property type="entry name" value="NAD(P)-binding Rossmann-fold domains"/>
    <property type="match status" value="1"/>
</dbReference>
<feature type="domain" description="Pyrroline-5-carboxylate reductase catalytic N-terminal" evidence="7">
    <location>
        <begin position="2"/>
        <end position="94"/>
    </location>
</feature>
<organism evidence="9 10">
    <name type="scientific">Silvimonas iriomotensis</name>
    <dbReference type="NCBI Taxonomy" id="449662"/>
    <lineage>
        <taxon>Bacteria</taxon>
        <taxon>Pseudomonadati</taxon>
        <taxon>Pseudomonadota</taxon>
        <taxon>Betaproteobacteria</taxon>
        <taxon>Neisseriales</taxon>
        <taxon>Chitinibacteraceae</taxon>
        <taxon>Silvimonas</taxon>
    </lineage>
</organism>
<protein>
    <recommendedName>
        <fullName evidence="4 5">Pyrroline-5-carboxylate reductase</fullName>
        <shortName evidence="4">P5C reductase</shortName>
        <shortName evidence="4">P5CR</shortName>
        <ecNumber evidence="4 5">1.5.1.2</ecNumber>
    </recommendedName>
    <alternativeName>
        <fullName evidence="4">PCA reductase</fullName>
    </alternativeName>
</protein>
<comment type="function">
    <text evidence="4">Catalyzes the reduction of 1-pyrroline-5-carboxylate (PCA) to L-proline.</text>
</comment>
<dbReference type="PANTHER" id="PTHR11645">
    <property type="entry name" value="PYRROLINE-5-CARBOXYLATE REDUCTASE"/>
    <property type="match status" value="1"/>
</dbReference>
<comment type="caution">
    <text evidence="9">The sequence shown here is derived from an EMBL/GenBank/DDBJ whole genome shotgun (WGS) entry which is preliminary data.</text>
</comment>
<evidence type="ECO:0000313" key="10">
    <source>
        <dbReference type="Proteomes" id="UP000637267"/>
    </source>
</evidence>
<evidence type="ECO:0000256" key="1">
    <source>
        <dbReference type="ARBA" id="ARBA00005525"/>
    </source>
</evidence>
<dbReference type="Gene3D" id="1.10.3730.10">
    <property type="entry name" value="ProC C-terminal domain-like"/>
    <property type="match status" value="1"/>
</dbReference>
<dbReference type="HAMAP" id="MF_01925">
    <property type="entry name" value="P5C_reductase"/>
    <property type="match status" value="1"/>
</dbReference>
<dbReference type="Proteomes" id="UP000637267">
    <property type="component" value="Unassembled WGS sequence"/>
</dbReference>
<name>A0ABQ2PD78_9NEIS</name>
<feature type="domain" description="Pyrroline-5-carboxylate reductase dimerisation" evidence="8">
    <location>
        <begin position="158"/>
        <end position="260"/>
    </location>
</feature>
<dbReference type="EMBL" id="BMLX01000005">
    <property type="protein sequence ID" value="GGP23357.1"/>
    <property type="molecule type" value="Genomic_DNA"/>
</dbReference>
<evidence type="ECO:0000259" key="8">
    <source>
        <dbReference type="Pfam" id="PF14748"/>
    </source>
</evidence>
<sequence>MKIGFIGTGNMAGAMIAGIKHTHPDWEIHGYNRSHDKLINLQNKWGVVPSDSLAELAALADYLVVGVKPQGYDAMLAQLRPLLQPRHVIVTVAVGYSIERVQRHAGEDAKVVRSMPNTPAQIGQGMSALCASSHVSVDERAAAQSIFESFGRAVFIDEAQFDVFSAVAGSLPAYVCLIIEALADAAVQHGMPRAQAYGVISQAVMGSAQLVRDSNRHPAELKDQVCSPGGTTIAAIAALEAGGLRSTLIEGVSACMARTKVLAGK</sequence>
<keyword evidence="3 4" id="KW-0560">Oxidoreductase</keyword>
<dbReference type="PROSITE" id="PS00521">
    <property type="entry name" value="P5CR"/>
    <property type="match status" value="1"/>
</dbReference>
<dbReference type="EC" id="1.5.1.2" evidence="4 5"/>
<accession>A0ABQ2PD78</accession>
<evidence type="ECO:0000256" key="4">
    <source>
        <dbReference type="HAMAP-Rule" id="MF_01925"/>
    </source>
</evidence>
<comment type="catalytic activity">
    <reaction evidence="4">
        <text>L-proline + NAD(+) = (S)-1-pyrroline-5-carboxylate + NADH + 2 H(+)</text>
        <dbReference type="Rhea" id="RHEA:14105"/>
        <dbReference type="ChEBI" id="CHEBI:15378"/>
        <dbReference type="ChEBI" id="CHEBI:17388"/>
        <dbReference type="ChEBI" id="CHEBI:57540"/>
        <dbReference type="ChEBI" id="CHEBI:57945"/>
        <dbReference type="ChEBI" id="CHEBI:60039"/>
        <dbReference type="EC" id="1.5.1.2"/>
    </reaction>
</comment>
<evidence type="ECO:0000313" key="9">
    <source>
        <dbReference type="EMBL" id="GGP23357.1"/>
    </source>
</evidence>
<evidence type="ECO:0000259" key="7">
    <source>
        <dbReference type="Pfam" id="PF03807"/>
    </source>
</evidence>
<evidence type="ECO:0000256" key="5">
    <source>
        <dbReference type="NCBIfam" id="TIGR00112"/>
    </source>
</evidence>
<dbReference type="InterPro" id="IPR028939">
    <property type="entry name" value="P5C_Rdtase_cat_N"/>
</dbReference>
<dbReference type="PANTHER" id="PTHR11645:SF0">
    <property type="entry name" value="PYRROLINE-5-CARBOXYLATE REDUCTASE 3"/>
    <property type="match status" value="1"/>
</dbReference>
<dbReference type="InterPro" id="IPR000304">
    <property type="entry name" value="Pyrroline-COOH_reductase"/>
</dbReference>
<reference evidence="10" key="1">
    <citation type="journal article" date="2019" name="Int. J. Syst. Evol. Microbiol.">
        <title>The Global Catalogue of Microorganisms (GCM) 10K type strain sequencing project: providing services to taxonomists for standard genome sequencing and annotation.</title>
        <authorList>
            <consortium name="The Broad Institute Genomics Platform"/>
            <consortium name="The Broad Institute Genome Sequencing Center for Infectious Disease"/>
            <person name="Wu L."/>
            <person name="Ma J."/>
        </authorList>
    </citation>
    <scope>NUCLEOTIDE SEQUENCE [LARGE SCALE GENOMIC DNA]</scope>
    <source>
        <strain evidence="10">CGMCC 1.8859</strain>
    </source>
</reference>
<evidence type="ECO:0000256" key="3">
    <source>
        <dbReference type="ARBA" id="ARBA00023002"/>
    </source>
</evidence>
<keyword evidence="2 4" id="KW-0521">NADP</keyword>
<gene>
    <name evidence="4 9" type="primary">proC</name>
    <name evidence="9" type="ORF">GCM10010970_33570</name>
</gene>